<comment type="similarity">
    <text evidence="1">Belongs to the thioredoxin family. DsbA subfamily.</text>
</comment>
<dbReference type="InterPro" id="IPR012336">
    <property type="entry name" value="Thioredoxin-like_fold"/>
</dbReference>
<evidence type="ECO:0000256" key="3">
    <source>
        <dbReference type="ARBA" id="ARBA00023002"/>
    </source>
</evidence>
<dbReference type="RefSeq" id="WP_219870424.1">
    <property type="nucleotide sequence ID" value="NZ_JAHZIJ010000001.1"/>
</dbReference>
<dbReference type="InterPro" id="IPR036249">
    <property type="entry name" value="Thioredoxin-like_sf"/>
</dbReference>
<keyword evidence="6" id="KW-0472">Membrane</keyword>
<evidence type="ECO:0000256" key="4">
    <source>
        <dbReference type="ARBA" id="ARBA00023157"/>
    </source>
</evidence>
<proteinExistence type="inferred from homology"/>
<dbReference type="PANTHER" id="PTHR13887">
    <property type="entry name" value="GLUTATHIONE S-TRANSFERASE KAPPA"/>
    <property type="match status" value="1"/>
</dbReference>
<keyword evidence="6" id="KW-1133">Transmembrane helix</keyword>
<feature type="domain" description="Thioredoxin" evidence="7">
    <location>
        <begin position="38"/>
        <end position="221"/>
    </location>
</feature>
<dbReference type="Pfam" id="PF13462">
    <property type="entry name" value="Thioredoxin_4"/>
    <property type="match status" value="1"/>
</dbReference>
<feature type="transmembrane region" description="Helical" evidence="6">
    <location>
        <begin position="12"/>
        <end position="31"/>
    </location>
</feature>
<sequence>MAKKQAKSRNLVIFTLIVIALIVTLFVLNQMSKEAGKYQSFDNAPELTGQPLLGNKDAKVTIYEFGDYKCPSCKYWGEQIYPKLVKDYVDTGKANFSFINVLFHGEESRMSSLAAESVLAQNPEAFWPFHEALFRAQPDVESNWVTVNKMLEVAQTIQPGIDMAKLKSDIETLATQPQVTIDEDLVRNFKVKQTPTIMINDVMLDDPFDYDAIVELIEEKL</sequence>
<dbReference type="Proteomes" id="UP000812277">
    <property type="component" value="Unassembled WGS sequence"/>
</dbReference>
<evidence type="ECO:0000256" key="2">
    <source>
        <dbReference type="ARBA" id="ARBA00022729"/>
    </source>
</evidence>
<keyword evidence="6" id="KW-0812">Transmembrane</keyword>
<comment type="caution">
    <text evidence="8">The sequence shown here is derived from an EMBL/GenBank/DDBJ whole genome shotgun (WGS) entry which is preliminary data.</text>
</comment>
<keyword evidence="5" id="KW-0676">Redox-active center</keyword>
<name>A0ABS7D0A3_9BACL</name>
<keyword evidence="9" id="KW-1185">Reference proteome</keyword>
<dbReference type="PANTHER" id="PTHR13887:SF14">
    <property type="entry name" value="DISULFIDE BOND FORMATION PROTEIN D"/>
    <property type="match status" value="1"/>
</dbReference>
<dbReference type="PROSITE" id="PS51352">
    <property type="entry name" value="THIOREDOXIN_2"/>
    <property type="match status" value="1"/>
</dbReference>
<dbReference type="Gene3D" id="3.40.30.10">
    <property type="entry name" value="Glutaredoxin"/>
    <property type="match status" value="1"/>
</dbReference>
<accession>A0ABS7D0A3</accession>
<dbReference type="SUPFAM" id="SSF52833">
    <property type="entry name" value="Thioredoxin-like"/>
    <property type="match status" value="1"/>
</dbReference>
<reference evidence="8 9" key="1">
    <citation type="submission" date="2021-07" db="EMBL/GenBank/DDBJ databases">
        <title>Paenibacillus radiodurans sp. nov., isolated from the southeastern edge of Tengger Desert.</title>
        <authorList>
            <person name="Zhang G."/>
        </authorList>
    </citation>
    <scope>NUCLEOTIDE SEQUENCE [LARGE SCALE GENOMIC DNA]</scope>
    <source>
        <strain evidence="8 9">DT7-4</strain>
    </source>
</reference>
<evidence type="ECO:0000313" key="8">
    <source>
        <dbReference type="EMBL" id="MBW7473171.1"/>
    </source>
</evidence>
<organism evidence="8 9">
    <name type="scientific">Paenibacillus oenotherae</name>
    <dbReference type="NCBI Taxonomy" id="1435645"/>
    <lineage>
        <taxon>Bacteria</taxon>
        <taxon>Bacillati</taxon>
        <taxon>Bacillota</taxon>
        <taxon>Bacilli</taxon>
        <taxon>Bacillales</taxon>
        <taxon>Paenibacillaceae</taxon>
        <taxon>Paenibacillus</taxon>
    </lineage>
</organism>
<protein>
    <submittedName>
        <fullName evidence="8">DsbA family protein</fullName>
    </submittedName>
</protein>
<gene>
    <name evidence="8" type="ORF">K0T92_00275</name>
</gene>
<evidence type="ECO:0000256" key="1">
    <source>
        <dbReference type="ARBA" id="ARBA00005791"/>
    </source>
</evidence>
<evidence type="ECO:0000313" key="9">
    <source>
        <dbReference type="Proteomes" id="UP000812277"/>
    </source>
</evidence>
<evidence type="ECO:0000259" key="7">
    <source>
        <dbReference type="PROSITE" id="PS51352"/>
    </source>
</evidence>
<dbReference type="InterPro" id="IPR013766">
    <property type="entry name" value="Thioredoxin_domain"/>
</dbReference>
<evidence type="ECO:0000256" key="5">
    <source>
        <dbReference type="ARBA" id="ARBA00023284"/>
    </source>
</evidence>
<keyword evidence="3" id="KW-0560">Oxidoreductase</keyword>
<dbReference type="EMBL" id="JAHZIJ010000001">
    <property type="protein sequence ID" value="MBW7473171.1"/>
    <property type="molecule type" value="Genomic_DNA"/>
</dbReference>
<evidence type="ECO:0000256" key="6">
    <source>
        <dbReference type="SAM" id="Phobius"/>
    </source>
</evidence>
<keyword evidence="2" id="KW-0732">Signal</keyword>
<keyword evidence="4" id="KW-1015">Disulfide bond</keyword>